<dbReference type="InterPro" id="IPR009061">
    <property type="entry name" value="DNA-bd_dom_put_sf"/>
</dbReference>
<evidence type="ECO:0000256" key="8">
    <source>
        <dbReference type="ARBA" id="ARBA00023204"/>
    </source>
</evidence>
<evidence type="ECO:0000256" key="5">
    <source>
        <dbReference type="ARBA" id="ARBA00022771"/>
    </source>
</evidence>
<accession>A0A4Y7LNE2</accession>
<dbReference type="InterPro" id="IPR022652">
    <property type="entry name" value="Znf_XPA_CS"/>
</dbReference>
<feature type="region of interest" description="Disordered" evidence="10">
    <location>
        <begin position="20"/>
        <end position="55"/>
    </location>
</feature>
<dbReference type="PROSITE" id="PS00752">
    <property type="entry name" value="XPA_1"/>
    <property type="match status" value="1"/>
</dbReference>
<feature type="compositionally biased region" description="Polar residues" evidence="10">
    <location>
        <begin position="23"/>
        <end position="46"/>
    </location>
</feature>
<dbReference type="GO" id="GO:1901255">
    <property type="term" value="P:nucleotide-excision repair involved in interstrand cross-link repair"/>
    <property type="evidence" value="ECO:0007669"/>
    <property type="project" value="TreeGrafter"/>
</dbReference>
<feature type="domain" description="XPA C-terminal" evidence="11">
    <location>
        <begin position="194"/>
        <end position="244"/>
    </location>
</feature>
<dbReference type="SUPFAM" id="SSF57716">
    <property type="entry name" value="Glucocorticoid receptor-like (DNA-binding domain)"/>
    <property type="match status" value="1"/>
</dbReference>
<keyword evidence="5" id="KW-0863">Zinc-finger</keyword>
<evidence type="ECO:0000256" key="2">
    <source>
        <dbReference type="ARBA" id="ARBA00005548"/>
    </source>
</evidence>
<comment type="subcellular location">
    <subcellularLocation>
        <location evidence="1">Nucleus</location>
    </subcellularLocation>
</comment>
<dbReference type="AlphaFoldDB" id="A0A4Y7LNE2"/>
<gene>
    <name evidence="12" type="primary">EOG090X0KP6</name>
</gene>
<dbReference type="GO" id="GO:0006284">
    <property type="term" value="P:base-excision repair"/>
    <property type="evidence" value="ECO:0007669"/>
    <property type="project" value="TreeGrafter"/>
</dbReference>
<dbReference type="InterPro" id="IPR022658">
    <property type="entry name" value="XPA_CS"/>
</dbReference>
<keyword evidence="3" id="KW-0479">Metal-binding</keyword>
<comment type="similarity">
    <text evidence="2">Belongs to the XPA family.</text>
</comment>
<evidence type="ECO:0000256" key="1">
    <source>
        <dbReference type="ARBA" id="ARBA00004123"/>
    </source>
</evidence>
<evidence type="ECO:0000256" key="7">
    <source>
        <dbReference type="ARBA" id="ARBA00023125"/>
    </source>
</evidence>
<sequence>MAENSKKSIFALDDEEDVKQIDPSLSDSGIVTLETSPSVLVQSSQNDPEDDDDIQLVDEPFADGQDDTTGMSSSKGLTAFQKAKVERNRQRALLLRQARLQAHPYKNSDGSAEHSVIRVQNSRLIDTGGGFLIEEEDLRQEQEKEVVVTEKPAPILLPERPHCDECEQPMNDSFLYRSFSYPVCDSCRDEEEHHSLITRTEAKQEYLLKDCDLDLREPILRFILRKNPHNPKWGDMKLYLRAQIEDRALEIWETPEKLEEERELRESKKEKSKVKKFNKQVKSLRMAVRSSIYTKQIDGHQHVFNPEEYDSERDIYIRTCKTCSHKQEYEKM</sequence>
<evidence type="ECO:0000256" key="6">
    <source>
        <dbReference type="ARBA" id="ARBA00022833"/>
    </source>
</evidence>
<evidence type="ECO:0000256" key="4">
    <source>
        <dbReference type="ARBA" id="ARBA00022763"/>
    </source>
</evidence>
<dbReference type="Pfam" id="PF01286">
    <property type="entry name" value="XPA_N"/>
    <property type="match status" value="1"/>
</dbReference>
<dbReference type="Gene3D" id="3.90.530.10">
    <property type="entry name" value="XPA C-terminal domain"/>
    <property type="match status" value="1"/>
</dbReference>
<proteinExistence type="evidence at transcript level"/>
<keyword evidence="6" id="KW-0862">Zinc</keyword>
<dbReference type="InterPro" id="IPR022656">
    <property type="entry name" value="XPA_C"/>
</dbReference>
<evidence type="ECO:0000256" key="9">
    <source>
        <dbReference type="ARBA" id="ARBA00023242"/>
    </source>
</evidence>
<dbReference type="FunFam" id="3.90.530.10:FF:000001">
    <property type="entry name" value="DNA repair protein complementing XP-A cells"/>
    <property type="match status" value="1"/>
</dbReference>
<dbReference type="GO" id="GO:0003684">
    <property type="term" value="F:damaged DNA binding"/>
    <property type="evidence" value="ECO:0007669"/>
    <property type="project" value="InterPro"/>
</dbReference>
<dbReference type="GO" id="GO:0000715">
    <property type="term" value="P:nucleotide-excision repair, DNA damage recognition"/>
    <property type="evidence" value="ECO:0007669"/>
    <property type="project" value="TreeGrafter"/>
</dbReference>
<dbReference type="GO" id="GO:0070914">
    <property type="term" value="P:UV-damage excision repair"/>
    <property type="evidence" value="ECO:0007669"/>
    <property type="project" value="TreeGrafter"/>
</dbReference>
<evidence type="ECO:0000259" key="11">
    <source>
        <dbReference type="Pfam" id="PF05181"/>
    </source>
</evidence>
<dbReference type="PANTHER" id="PTHR10142:SF0">
    <property type="entry name" value="DNA REPAIR PROTEIN COMPLEMENTING XP-A CELLS"/>
    <property type="match status" value="1"/>
</dbReference>
<reference evidence="12" key="1">
    <citation type="submission" date="2018-08" db="EMBL/GenBank/DDBJ databases">
        <authorList>
            <person name="Cornetti L."/>
        </authorList>
    </citation>
    <scope>NUCLEOTIDE SEQUENCE</scope>
    <source>
        <strain evidence="12">FI-BAL1-1</strain>
    </source>
</reference>
<dbReference type="SUPFAM" id="SSF46955">
    <property type="entry name" value="Putative DNA-binding domain"/>
    <property type="match status" value="1"/>
</dbReference>
<keyword evidence="7" id="KW-0238">DNA-binding</keyword>
<evidence type="ECO:0000256" key="10">
    <source>
        <dbReference type="SAM" id="MobiDB-lite"/>
    </source>
</evidence>
<dbReference type="EMBL" id="LR000582">
    <property type="protein sequence ID" value="SVE70201.1"/>
    <property type="molecule type" value="mRNA"/>
</dbReference>
<dbReference type="PANTHER" id="PTHR10142">
    <property type="entry name" value="DNA REPAIR PROTEIN COMPLEMENTING XP-A CELLS"/>
    <property type="match status" value="1"/>
</dbReference>
<keyword evidence="9" id="KW-0539">Nucleus</keyword>
<evidence type="ECO:0000256" key="3">
    <source>
        <dbReference type="ARBA" id="ARBA00022723"/>
    </source>
</evidence>
<dbReference type="InterPro" id="IPR000465">
    <property type="entry name" value="XPA/RAD14"/>
</dbReference>
<dbReference type="InterPro" id="IPR037129">
    <property type="entry name" value="XPA_sf"/>
</dbReference>
<keyword evidence="8" id="KW-0234">DNA repair</keyword>
<organism evidence="12">
    <name type="scientific">Eubosmina coregoni</name>
    <dbReference type="NCBI Taxonomy" id="186181"/>
    <lineage>
        <taxon>Eukaryota</taxon>
        <taxon>Metazoa</taxon>
        <taxon>Ecdysozoa</taxon>
        <taxon>Arthropoda</taxon>
        <taxon>Crustacea</taxon>
        <taxon>Branchiopoda</taxon>
        <taxon>Diplostraca</taxon>
        <taxon>Cladocera</taxon>
        <taxon>Anomopoda</taxon>
        <taxon>Bosminidae</taxon>
        <taxon>Eubosmina</taxon>
    </lineage>
</organism>
<dbReference type="CDD" id="cd21076">
    <property type="entry name" value="DBD_XPA"/>
    <property type="match status" value="1"/>
</dbReference>
<evidence type="ECO:0000313" key="12">
    <source>
        <dbReference type="EMBL" id="SVE70201.1"/>
    </source>
</evidence>
<dbReference type="GO" id="GO:0000110">
    <property type="term" value="C:nucleotide-excision repair factor 1 complex"/>
    <property type="evidence" value="ECO:0007669"/>
    <property type="project" value="TreeGrafter"/>
</dbReference>
<name>A0A4Y7LNE2_9CRUS</name>
<keyword evidence="4" id="KW-0227">DNA damage</keyword>
<dbReference type="PROSITE" id="PS00753">
    <property type="entry name" value="XPA_2"/>
    <property type="match status" value="1"/>
</dbReference>
<dbReference type="Pfam" id="PF05181">
    <property type="entry name" value="XPA_C"/>
    <property type="match status" value="1"/>
</dbReference>
<protein>
    <submittedName>
        <fullName evidence="12">EOG090X0KP6</fullName>
    </submittedName>
</protein>
<dbReference type="NCBIfam" id="TIGR00598">
    <property type="entry name" value="rad14"/>
    <property type="match status" value="1"/>
</dbReference>
<dbReference type="GO" id="GO:0008270">
    <property type="term" value="F:zinc ion binding"/>
    <property type="evidence" value="ECO:0007669"/>
    <property type="project" value="UniProtKB-KW"/>
</dbReference>